<evidence type="ECO:0000313" key="15">
    <source>
        <dbReference type="Proteomes" id="UP001298681"/>
    </source>
</evidence>
<comment type="pathway">
    <text evidence="9">Carotenoid biosynthesis; staphyloxanthin biosynthesis; staphyloxanthin from farnesyl diphosphate: step 5/5.</text>
</comment>
<sequence length="171" mass="19873">MLRDLSGLQIFLWSVIIIAAWHVAVFLACVKIPTAFFDATKSRYLPKKWEKGGRWYRDNLKIQLWKDKLPQHIGKGGFSKAHLTDVSIEYLDEFIMETCRGEWMHLTNCLCGVVMLVVNSLGIGLLFAFLILLGNLPFAVIQRYNRFRLQILRKRRLRELRTTEAMETVTA</sequence>
<keyword evidence="15" id="KW-1185">Reference proteome</keyword>
<comment type="subcellular location">
    <subcellularLocation>
        <location evidence="1">Cell membrane</location>
        <topology evidence="1">Single-pass membrane protein</topology>
    </subcellularLocation>
</comment>
<evidence type="ECO:0000256" key="2">
    <source>
        <dbReference type="ARBA" id="ARBA00022475"/>
    </source>
</evidence>
<dbReference type="Proteomes" id="UP001298681">
    <property type="component" value="Unassembled WGS sequence"/>
</dbReference>
<dbReference type="EMBL" id="JAKNHQ010000003">
    <property type="protein sequence ID" value="MCG4609970.1"/>
    <property type="molecule type" value="Genomic_DNA"/>
</dbReference>
<dbReference type="Pfam" id="PF18927">
    <property type="entry name" value="CrtO"/>
    <property type="match status" value="1"/>
</dbReference>
<proteinExistence type="inferred from homology"/>
<keyword evidence="8" id="KW-0012">Acyltransferase</keyword>
<keyword evidence="6 13" id="KW-1133">Transmembrane helix</keyword>
<comment type="caution">
    <text evidence="14">The sequence shown here is derived from an EMBL/GenBank/DDBJ whole genome shotgun (WGS) entry which is preliminary data.</text>
</comment>
<accession>A0ABS9MGN8</accession>
<dbReference type="RefSeq" id="WP_140400321.1">
    <property type="nucleotide sequence ID" value="NZ_JAKNHQ010000003.1"/>
</dbReference>
<evidence type="ECO:0000256" key="8">
    <source>
        <dbReference type="ARBA" id="ARBA00023315"/>
    </source>
</evidence>
<feature type="transmembrane region" description="Helical" evidence="13">
    <location>
        <begin position="113"/>
        <end position="141"/>
    </location>
</feature>
<keyword evidence="5" id="KW-0732">Signal</keyword>
<evidence type="ECO:0000256" key="13">
    <source>
        <dbReference type="SAM" id="Phobius"/>
    </source>
</evidence>
<comment type="similarity">
    <text evidence="10">Belongs to the acyltransferase CrtO family.</text>
</comment>
<keyword evidence="7 13" id="KW-0472">Membrane</keyword>
<gene>
    <name evidence="14" type="ORF">L0P57_03330</name>
</gene>
<dbReference type="InterPro" id="IPR044021">
    <property type="entry name" value="CrtO"/>
</dbReference>
<evidence type="ECO:0000256" key="1">
    <source>
        <dbReference type="ARBA" id="ARBA00004162"/>
    </source>
</evidence>
<evidence type="ECO:0000256" key="10">
    <source>
        <dbReference type="ARBA" id="ARBA00023603"/>
    </source>
</evidence>
<keyword evidence="4 13" id="KW-0812">Transmembrane</keyword>
<dbReference type="PROSITE" id="PS51257">
    <property type="entry name" value="PROKAR_LIPOPROTEIN"/>
    <property type="match status" value="1"/>
</dbReference>
<keyword evidence="2" id="KW-1003">Cell membrane</keyword>
<evidence type="ECO:0000256" key="9">
    <source>
        <dbReference type="ARBA" id="ARBA00023588"/>
    </source>
</evidence>
<reference evidence="14 15" key="1">
    <citation type="submission" date="2022-01" db="EMBL/GenBank/DDBJ databases">
        <title>Collection of gut derived symbiotic bacterial strains cultured from healthy donors.</title>
        <authorList>
            <person name="Lin H."/>
            <person name="Kohout C."/>
            <person name="Waligurski E."/>
            <person name="Pamer E.G."/>
        </authorList>
    </citation>
    <scope>NUCLEOTIDE SEQUENCE [LARGE SCALE GENOMIC DNA]</scope>
    <source>
        <strain evidence="14 15">DFI.7.58</strain>
    </source>
</reference>
<comment type="function">
    <text evidence="12">Catalyzes the acylation of glycosyl-4,4'-diaponeurosporenoate, i.e. the esterification of glucose at the C6'' position with the carboxyl group of the C(15) fatty acid 12-methyltetradecanoic acid, to yield staphyloxanthin. This is the last step in the biosynthesis of this orange pigment, present in most staphylococci strains.</text>
</comment>
<evidence type="ECO:0000256" key="11">
    <source>
        <dbReference type="ARBA" id="ARBA00023667"/>
    </source>
</evidence>
<evidence type="ECO:0000256" key="5">
    <source>
        <dbReference type="ARBA" id="ARBA00022729"/>
    </source>
</evidence>
<name>A0ABS9MGN8_9FIRM</name>
<evidence type="ECO:0000256" key="3">
    <source>
        <dbReference type="ARBA" id="ARBA00022679"/>
    </source>
</evidence>
<evidence type="ECO:0000256" key="4">
    <source>
        <dbReference type="ARBA" id="ARBA00022692"/>
    </source>
</evidence>
<evidence type="ECO:0000313" key="14">
    <source>
        <dbReference type="EMBL" id="MCG4609970.1"/>
    </source>
</evidence>
<evidence type="ECO:0000256" key="6">
    <source>
        <dbReference type="ARBA" id="ARBA00022989"/>
    </source>
</evidence>
<protein>
    <recommendedName>
        <fullName evidence="11">Glycosyl-4,4'-diaponeurosporenoate acyltransferase</fullName>
    </recommendedName>
</protein>
<evidence type="ECO:0000256" key="12">
    <source>
        <dbReference type="ARBA" id="ARBA00025324"/>
    </source>
</evidence>
<feature type="transmembrane region" description="Helical" evidence="13">
    <location>
        <begin position="12"/>
        <end position="37"/>
    </location>
</feature>
<keyword evidence="3" id="KW-0808">Transferase</keyword>
<organism evidence="14 15">
    <name type="scientific">Anaeromassilibacillus senegalensis</name>
    <dbReference type="NCBI Taxonomy" id="1673717"/>
    <lineage>
        <taxon>Bacteria</taxon>
        <taxon>Bacillati</taxon>
        <taxon>Bacillota</taxon>
        <taxon>Clostridia</taxon>
        <taxon>Eubacteriales</taxon>
        <taxon>Acutalibacteraceae</taxon>
        <taxon>Anaeromassilibacillus</taxon>
    </lineage>
</organism>
<evidence type="ECO:0000256" key="7">
    <source>
        <dbReference type="ARBA" id="ARBA00023136"/>
    </source>
</evidence>